<accession>A0A1F6BLI0</accession>
<name>A0A1F6BLI0_9BACT</name>
<dbReference type="Proteomes" id="UP000176273">
    <property type="component" value="Unassembled WGS sequence"/>
</dbReference>
<reference evidence="1 2" key="1">
    <citation type="journal article" date="2016" name="Nat. Commun.">
        <title>Thousands of microbial genomes shed light on interconnected biogeochemical processes in an aquifer system.</title>
        <authorList>
            <person name="Anantharaman K."/>
            <person name="Brown C.T."/>
            <person name="Hug L.A."/>
            <person name="Sharon I."/>
            <person name="Castelle C.J."/>
            <person name="Probst A.J."/>
            <person name="Thomas B.C."/>
            <person name="Singh A."/>
            <person name="Wilkins M.J."/>
            <person name="Karaoz U."/>
            <person name="Brodie E.L."/>
            <person name="Williams K.H."/>
            <person name="Hubbard S.S."/>
            <person name="Banfield J.F."/>
        </authorList>
    </citation>
    <scope>NUCLEOTIDE SEQUENCE [LARGE SCALE GENOMIC DNA]</scope>
</reference>
<evidence type="ECO:0000313" key="2">
    <source>
        <dbReference type="Proteomes" id="UP000176273"/>
    </source>
</evidence>
<gene>
    <name evidence="1" type="ORF">A2110_01765</name>
</gene>
<dbReference type="STRING" id="1798468.A2110_01765"/>
<evidence type="ECO:0000313" key="1">
    <source>
        <dbReference type="EMBL" id="OGG37796.1"/>
    </source>
</evidence>
<organism evidence="1 2">
    <name type="scientific">Candidatus Jorgensenbacteria bacterium GWA1_54_12</name>
    <dbReference type="NCBI Taxonomy" id="1798468"/>
    <lineage>
        <taxon>Bacteria</taxon>
        <taxon>Candidatus Joergenseniibacteriota</taxon>
    </lineage>
</organism>
<protein>
    <submittedName>
        <fullName evidence="1">Uncharacterized protein</fullName>
    </submittedName>
</protein>
<proteinExistence type="predicted"/>
<dbReference type="EMBL" id="MFKH01000001">
    <property type="protein sequence ID" value="OGG37796.1"/>
    <property type="molecule type" value="Genomic_DNA"/>
</dbReference>
<sequence length="72" mass="8225">MDKELLESIDRKMSVILSLLIEQREIASGELNREKLPKIEVVLKKTGFDAKEVADFLGKKVEAVRKTLQRAK</sequence>
<dbReference type="AlphaFoldDB" id="A0A1F6BLI0"/>
<comment type="caution">
    <text evidence="1">The sequence shown here is derived from an EMBL/GenBank/DDBJ whole genome shotgun (WGS) entry which is preliminary data.</text>
</comment>